<proteinExistence type="predicted"/>
<sequence>MLSSHQYVQLCLLSFFLLAVANTKRLRWNTALDTPMAPESQPRSTRGRIPLSALPPLARVNKGNGVPLRQNT</sequence>
<comment type="caution">
    <text evidence="3">The sequence shown here is derived from an EMBL/GenBank/DDBJ whole genome shotgun (WGS) entry which is preliminary data.</text>
</comment>
<dbReference type="EMBL" id="MU154529">
    <property type="protein sequence ID" value="KAF9500015.1"/>
    <property type="molecule type" value="Genomic_DNA"/>
</dbReference>
<evidence type="ECO:0000313" key="3">
    <source>
        <dbReference type="EMBL" id="KAF9500015.1"/>
    </source>
</evidence>
<evidence type="ECO:0008006" key="5">
    <source>
        <dbReference type="Google" id="ProtNLM"/>
    </source>
</evidence>
<gene>
    <name evidence="3" type="ORF">BDN71DRAFT_1441061</name>
</gene>
<protein>
    <recommendedName>
        <fullName evidence="5">Secreted protein</fullName>
    </recommendedName>
</protein>
<dbReference type="AlphaFoldDB" id="A0A9P6A4L2"/>
<reference evidence="3" key="1">
    <citation type="submission" date="2020-11" db="EMBL/GenBank/DDBJ databases">
        <authorList>
            <consortium name="DOE Joint Genome Institute"/>
            <person name="Ahrendt S."/>
            <person name="Riley R."/>
            <person name="Andreopoulos W."/>
            <person name="Labutti K."/>
            <person name="Pangilinan J."/>
            <person name="Ruiz-Duenas F.J."/>
            <person name="Barrasa J.M."/>
            <person name="Sanchez-Garcia M."/>
            <person name="Camarero S."/>
            <person name="Miyauchi S."/>
            <person name="Serrano A."/>
            <person name="Linde D."/>
            <person name="Babiker R."/>
            <person name="Drula E."/>
            <person name="Ayuso-Fernandez I."/>
            <person name="Pacheco R."/>
            <person name="Padilla G."/>
            <person name="Ferreira P."/>
            <person name="Barriuso J."/>
            <person name="Kellner H."/>
            <person name="Castanera R."/>
            <person name="Alfaro M."/>
            <person name="Ramirez L."/>
            <person name="Pisabarro A.G."/>
            <person name="Kuo A."/>
            <person name="Tritt A."/>
            <person name="Lipzen A."/>
            <person name="He G."/>
            <person name="Yan M."/>
            <person name="Ng V."/>
            <person name="Cullen D."/>
            <person name="Martin F."/>
            <person name="Rosso M.-N."/>
            <person name="Henrissat B."/>
            <person name="Hibbett D."/>
            <person name="Martinez A.T."/>
            <person name="Grigoriev I.V."/>
        </authorList>
    </citation>
    <scope>NUCLEOTIDE SEQUENCE</scope>
    <source>
        <strain evidence="3">ATCC 90797</strain>
    </source>
</reference>
<evidence type="ECO:0000313" key="4">
    <source>
        <dbReference type="Proteomes" id="UP000807025"/>
    </source>
</evidence>
<accession>A0A9P6A4L2</accession>
<name>A0A9P6A4L2_PLEER</name>
<keyword evidence="4" id="KW-1185">Reference proteome</keyword>
<evidence type="ECO:0000256" key="1">
    <source>
        <dbReference type="SAM" id="MobiDB-lite"/>
    </source>
</evidence>
<feature type="chain" id="PRO_5040310456" description="Secreted protein" evidence="2">
    <location>
        <begin position="24"/>
        <end position="72"/>
    </location>
</feature>
<keyword evidence="2" id="KW-0732">Signal</keyword>
<dbReference type="Proteomes" id="UP000807025">
    <property type="component" value="Unassembled WGS sequence"/>
</dbReference>
<feature type="region of interest" description="Disordered" evidence="1">
    <location>
        <begin position="34"/>
        <end position="72"/>
    </location>
</feature>
<organism evidence="3 4">
    <name type="scientific">Pleurotus eryngii</name>
    <name type="common">Boletus of the steppes</name>
    <dbReference type="NCBI Taxonomy" id="5323"/>
    <lineage>
        <taxon>Eukaryota</taxon>
        <taxon>Fungi</taxon>
        <taxon>Dikarya</taxon>
        <taxon>Basidiomycota</taxon>
        <taxon>Agaricomycotina</taxon>
        <taxon>Agaricomycetes</taxon>
        <taxon>Agaricomycetidae</taxon>
        <taxon>Agaricales</taxon>
        <taxon>Pleurotineae</taxon>
        <taxon>Pleurotaceae</taxon>
        <taxon>Pleurotus</taxon>
    </lineage>
</organism>
<feature type="signal peptide" evidence="2">
    <location>
        <begin position="1"/>
        <end position="23"/>
    </location>
</feature>
<evidence type="ECO:0000256" key="2">
    <source>
        <dbReference type="SAM" id="SignalP"/>
    </source>
</evidence>